<evidence type="ECO:0000313" key="1">
    <source>
        <dbReference type="EMBL" id="KOS07745.1"/>
    </source>
</evidence>
<organism evidence="1 2">
    <name type="scientific">Flavobacterium akiainvivens</name>
    <dbReference type="NCBI Taxonomy" id="1202724"/>
    <lineage>
        <taxon>Bacteria</taxon>
        <taxon>Pseudomonadati</taxon>
        <taxon>Bacteroidota</taxon>
        <taxon>Flavobacteriia</taxon>
        <taxon>Flavobacteriales</taxon>
        <taxon>Flavobacteriaceae</taxon>
        <taxon>Flavobacterium</taxon>
    </lineage>
</organism>
<evidence type="ECO:0008006" key="3">
    <source>
        <dbReference type="Google" id="ProtNLM"/>
    </source>
</evidence>
<protein>
    <recommendedName>
        <fullName evidence="3">Lipoprotein</fullName>
    </recommendedName>
</protein>
<accession>A0A0M8MD85</accession>
<evidence type="ECO:0000313" key="2">
    <source>
        <dbReference type="Proteomes" id="UP000037755"/>
    </source>
</evidence>
<sequence length="164" mass="17995">MKRFIYVLAMALFIAGCKKTEVTTEVQTQPAEPAATTVTDSVSLNIINNSGFNLDEESRVKAEFGRVAKRLALTIKNVEVVKDKTDKGIAFYMLVAQSDEGTKLATPLAENASKLELYKTDAKIIICGSKTGENFRIGATAQDGVVRLYCADCEKCEKTEVFIR</sequence>
<dbReference type="Proteomes" id="UP000037755">
    <property type="component" value="Unassembled WGS sequence"/>
</dbReference>
<dbReference type="AlphaFoldDB" id="A0A0M8MD85"/>
<keyword evidence="2" id="KW-1185">Reference proteome</keyword>
<proteinExistence type="predicted"/>
<reference evidence="1 2" key="1">
    <citation type="submission" date="2015-08" db="EMBL/GenBank/DDBJ databases">
        <title>Whole genome sequence of Flavobacterium akiainvivens IK-1T, from decaying Wikstroemia oahuensis, an endemic Hawaiian shrub.</title>
        <authorList>
            <person name="Wan X."/>
            <person name="Hou S."/>
            <person name="Saito J."/>
            <person name="Donachie S."/>
        </authorList>
    </citation>
    <scope>NUCLEOTIDE SEQUENCE [LARGE SCALE GENOMIC DNA]</scope>
    <source>
        <strain evidence="1 2">IK-1</strain>
    </source>
</reference>
<dbReference type="PATRIC" id="fig|1202724.3.peg.3756"/>
<dbReference type="EMBL" id="LIYD01000005">
    <property type="protein sequence ID" value="KOS07745.1"/>
    <property type="molecule type" value="Genomic_DNA"/>
</dbReference>
<comment type="caution">
    <text evidence="1">The sequence shown here is derived from an EMBL/GenBank/DDBJ whole genome shotgun (WGS) entry which is preliminary data.</text>
</comment>
<dbReference type="STRING" id="1202724.AM493_18090"/>
<dbReference type="PROSITE" id="PS51257">
    <property type="entry name" value="PROKAR_LIPOPROTEIN"/>
    <property type="match status" value="1"/>
</dbReference>
<name>A0A0M8MD85_9FLAO</name>
<dbReference type="RefSeq" id="WP_054409460.1">
    <property type="nucleotide sequence ID" value="NZ_FOYA01000002.1"/>
</dbReference>
<gene>
    <name evidence="1" type="ORF">AM493_18090</name>
</gene>